<geneLocation type="plasmid" evidence="2 3">
    <name>unnamed1</name>
</geneLocation>
<keyword evidence="1" id="KW-0472">Membrane</keyword>
<feature type="transmembrane region" description="Helical" evidence="1">
    <location>
        <begin position="7"/>
        <end position="27"/>
    </location>
</feature>
<feature type="transmembrane region" description="Helical" evidence="1">
    <location>
        <begin position="67"/>
        <end position="92"/>
    </location>
</feature>
<evidence type="ECO:0000313" key="2">
    <source>
        <dbReference type="EMBL" id="WZJ23435.1"/>
    </source>
</evidence>
<reference evidence="2 3" key="1">
    <citation type="submission" date="2024-04" db="EMBL/GenBank/DDBJ databases">
        <title>Dissimilatory iodate-reducing microorganisms contribute to the enrichment of iodine in groundwater.</title>
        <authorList>
            <person name="Jiang Z."/>
        </authorList>
    </citation>
    <scope>NUCLEOTIDE SEQUENCE [LARGE SCALE GENOMIC DNA]</scope>
    <source>
        <strain evidence="2 3">NCP973</strain>
        <plasmid evidence="2 3">unnamed1</plasmid>
    </source>
</reference>
<evidence type="ECO:0000256" key="1">
    <source>
        <dbReference type="SAM" id="Phobius"/>
    </source>
</evidence>
<dbReference type="SUPFAM" id="SSF48452">
    <property type="entry name" value="TPR-like"/>
    <property type="match status" value="1"/>
</dbReference>
<sequence>MLISQKLGVLALSLETGAIASGAALFANDSASLLSYCLLHAGASVCVSLFAIGFLPRKIAKPRIAVMAGMALFSFSVPVLGFLSVFAGIHIINLSRNKDSHQHNFNEVSIPDFDQHQQMRGTFRQSGIKSYLMNSKAPASTRISSLVTLQYAPGKVSSPLLRQVLGDASEDLRLLAYGLLDNAEKRVSKSIDEELKIIEEEKAAAGAEDPSTDRALAAYSRVVDLFWELVYQDLAQGDLKKHALHEAERYCQLLLRNDPDSGGIVMRLARVQHALQKTVEAEQLYLRAIELKVPLTRVYPYLAELYFDQGNLDKTQTIMNEIKAWDALPKLNPLISFWTKQPHVPPKI</sequence>
<keyword evidence="3" id="KW-1185">Reference proteome</keyword>
<dbReference type="Gene3D" id="1.25.40.10">
    <property type="entry name" value="Tetratricopeptide repeat domain"/>
    <property type="match status" value="1"/>
</dbReference>
<protein>
    <submittedName>
        <fullName evidence="2">Uncharacterized protein</fullName>
    </submittedName>
</protein>
<feature type="transmembrane region" description="Helical" evidence="1">
    <location>
        <begin position="33"/>
        <end position="55"/>
    </location>
</feature>
<proteinExistence type="predicted"/>
<organism evidence="2 3">
    <name type="scientific">Azonexus hydrophilus</name>
    <dbReference type="NCBI Taxonomy" id="418702"/>
    <lineage>
        <taxon>Bacteria</taxon>
        <taxon>Pseudomonadati</taxon>
        <taxon>Pseudomonadota</taxon>
        <taxon>Betaproteobacteria</taxon>
        <taxon>Rhodocyclales</taxon>
        <taxon>Azonexaceae</taxon>
        <taxon>Azonexus</taxon>
    </lineage>
</organism>
<dbReference type="Proteomes" id="UP001479520">
    <property type="component" value="Plasmid unnamed1"/>
</dbReference>
<keyword evidence="1" id="KW-1133">Transmembrane helix</keyword>
<dbReference type="InterPro" id="IPR011990">
    <property type="entry name" value="TPR-like_helical_dom_sf"/>
</dbReference>
<evidence type="ECO:0000313" key="3">
    <source>
        <dbReference type="Proteomes" id="UP001479520"/>
    </source>
</evidence>
<keyword evidence="1" id="KW-0812">Transmembrane</keyword>
<dbReference type="EMBL" id="CP151407">
    <property type="protein sequence ID" value="WZJ23435.1"/>
    <property type="molecule type" value="Genomic_DNA"/>
</dbReference>
<accession>A0ABZ2XLI2</accession>
<gene>
    <name evidence="2" type="ORF">AADV58_16900</name>
</gene>
<dbReference type="RefSeq" id="WP_341744766.1">
    <property type="nucleotide sequence ID" value="NZ_CP151407.1"/>
</dbReference>
<keyword evidence="2" id="KW-0614">Plasmid</keyword>
<name>A0ABZ2XLI2_9RHOO</name>